<gene>
    <name evidence="1" type="ORF">UFOVP384_12</name>
</gene>
<accession>A0A6J7WYY2</accession>
<proteinExistence type="predicted"/>
<reference evidence="1" key="1">
    <citation type="submission" date="2020-05" db="EMBL/GenBank/DDBJ databases">
        <authorList>
            <person name="Chiriac C."/>
            <person name="Salcher M."/>
            <person name="Ghai R."/>
            <person name="Kavagutti S V."/>
        </authorList>
    </citation>
    <scope>NUCLEOTIDE SEQUENCE</scope>
</reference>
<sequence>MTITQVRKILNDLADAHYQINDFGWGDVWEIGESESITYPLMYCTMQNSSISGKVFNFNISIIFADLVYGDGANTDEVIADQMLICQDIIAQLRSDKWDFVLSDNVSITFFNERLSDLVAGVQAQITLALPYVADRCAVPSSFPLPDGVE</sequence>
<dbReference type="EMBL" id="LR798320">
    <property type="protein sequence ID" value="CAB5223221.1"/>
    <property type="molecule type" value="Genomic_DNA"/>
</dbReference>
<evidence type="ECO:0000313" key="1">
    <source>
        <dbReference type="EMBL" id="CAB5223221.1"/>
    </source>
</evidence>
<organism evidence="1">
    <name type="scientific">uncultured Caudovirales phage</name>
    <dbReference type="NCBI Taxonomy" id="2100421"/>
    <lineage>
        <taxon>Viruses</taxon>
        <taxon>Duplodnaviria</taxon>
        <taxon>Heunggongvirae</taxon>
        <taxon>Uroviricota</taxon>
        <taxon>Caudoviricetes</taxon>
        <taxon>Peduoviridae</taxon>
        <taxon>Maltschvirus</taxon>
        <taxon>Maltschvirus maltsch</taxon>
    </lineage>
</organism>
<name>A0A6J7WYY2_9CAUD</name>
<protein>
    <submittedName>
        <fullName evidence="1">Uncharacterized protein</fullName>
    </submittedName>
</protein>